<evidence type="ECO:0000313" key="3">
    <source>
        <dbReference type="Proteomes" id="UP001208689"/>
    </source>
</evidence>
<reference evidence="2" key="1">
    <citation type="submission" date="2022-09" db="EMBL/GenBank/DDBJ databases">
        <title>Actin cytoskeleton and complex cell architecture in an #Asgard archaeon.</title>
        <authorList>
            <person name="Ponce Toledo R.I."/>
            <person name="Schleper C."/>
            <person name="Rodrigues Oliveira T."/>
            <person name="Wollweber F."/>
            <person name="Xu J."/>
            <person name="Rittmann S."/>
            <person name="Klingl A."/>
            <person name="Pilhofer M."/>
        </authorList>
    </citation>
    <scope>NUCLEOTIDE SEQUENCE</scope>
    <source>
        <strain evidence="2">B-35</strain>
    </source>
</reference>
<keyword evidence="1" id="KW-1133">Transmembrane helix</keyword>
<feature type="transmembrane region" description="Helical" evidence="1">
    <location>
        <begin position="89"/>
        <end position="113"/>
    </location>
</feature>
<feature type="transmembrane region" description="Helical" evidence="1">
    <location>
        <begin position="251"/>
        <end position="270"/>
    </location>
</feature>
<feature type="transmembrane region" description="Helical" evidence="1">
    <location>
        <begin position="223"/>
        <end position="244"/>
    </location>
</feature>
<keyword evidence="1" id="KW-0472">Membrane</keyword>
<sequence>MKHYIPFYHSYSMSSVESHETEEDVIKPSSFSKKINSATIALIVGIVVSLLLILAIWLLTPNLARFEDILLPDQGAAWYFWKLPERNSWILLSAWLLYAIHQIFIWATIFLAQKNKYKTTSELKKLNYFSLFGNLFFILLHIIHTQLFYDKTAQDMPVWTSQGSVILMLSIIIVMETPRRGFILGKKLNFKKEVIKFFRKYHGYYISWALIYTFWFHPATGTLAHIWGFFYMFLLLLQGSLMYTKIHTNKYWTVILESLVAIHGALVAVWQAQAAGIALKDSMWPMFFLGFAAMFVLAYMYGLGWPKYVQIIISSIYVLFMVWLYSSWGYGRDFSKLISFEFLWIPIILFGIALAFGYGGNLIVKLKKSSKTEA</sequence>
<feature type="transmembrane region" description="Helical" evidence="1">
    <location>
        <begin position="37"/>
        <end position="59"/>
    </location>
</feature>
<organism evidence="2 3">
    <name type="scientific">Candidatus Lokiarchaeum ossiferum</name>
    <dbReference type="NCBI Taxonomy" id="2951803"/>
    <lineage>
        <taxon>Archaea</taxon>
        <taxon>Promethearchaeati</taxon>
        <taxon>Promethearchaeota</taxon>
        <taxon>Promethearchaeia</taxon>
        <taxon>Promethearchaeales</taxon>
        <taxon>Promethearchaeaceae</taxon>
        <taxon>Candidatus Lokiarchaeum</taxon>
    </lineage>
</organism>
<feature type="transmembrane region" description="Helical" evidence="1">
    <location>
        <begin position="125"/>
        <end position="144"/>
    </location>
</feature>
<evidence type="ECO:0000313" key="2">
    <source>
        <dbReference type="EMBL" id="UYP44300.1"/>
    </source>
</evidence>
<feature type="transmembrane region" description="Helical" evidence="1">
    <location>
        <begin position="282"/>
        <end position="301"/>
    </location>
</feature>
<evidence type="ECO:0008006" key="4">
    <source>
        <dbReference type="Google" id="ProtNLM"/>
    </source>
</evidence>
<dbReference type="Proteomes" id="UP001208689">
    <property type="component" value="Chromosome"/>
</dbReference>
<feature type="transmembrane region" description="Helical" evidence="1">
    <location>
        <begin position="156"/>
        <end position="176"/>
    </location>
</feature>
<proteinExistence type="predicted"/>
<name>A0ABY6HLN2_9ARCH</name>
<gene>
    <name evidence="2" type="ORF">NEF87_000585</name>
</gene>
<feature type="transmembrane region" description="Helical" evidence="1">
    <location>
        <begin position="197"/>
        <end position="217"/>
    </location>
</feature>
<keyword evidence="3" id="KW-1185">Reference proteome</keyword>
<feature type="transmembrane region" description="Helical" evidence="1">
    <location>
        <begin position="308"/>
        <end position="330"/>
    </location>
</feature>
<dbReference type="EMBL" id="CP104013">
    <property type="protein sequence ID" value="UYP44300.1"/>
    <property type="molecule type" value="Genomic_DNA"/>
</dbReference>
<keyword evidence="1" id="KW-0812">Transmembrane</keyword>
<protein>
    <recommendedName>
        <fullName evidence="4">Serine active site containing 1-like protein</fullName>
    </recommendedName>
</protein>
<evidence type="ECO:0000256" key="1">
    <source>
        <dbReference type="SAM" id="Phobius"/>
    </source>
</evidence>
<accession>A0ABY6HLN2</accession>
<feature type="transmembrane region" description="Helical" evidence="1">
    <location>
        <begin position="342"/>
        <end position="364"/>
    </location>
</feature>